<dbReference type="InterPro" id="IPR005158">
    <property type="entry name" value="BTAD"/>
</dbReference>
<dbReference type="Gene3D" id="1.10.10.10">
    <property type="entry name" value="Winged helix-like DNA-binding domain superfamily/Winged helix DNA-binding domain"/>
    <property type="match status" value="1"/>
</dbReference>
<dbReference type="InterPro" id="IPR036388">
    <property type="entry name" value="WH-like_DNA-bd_sf"/>
</dbReference>
<dbReference type="InterPro" id="IPR027417">
    <property type="entry name" value="P-loop_NTPase"/>
</dbReference>
<dbReference type="InterPro" id="IPR011990">
    <property type="entry name" value="TPR-like_helical_dom_sf"/>
</dbReference>
<evidence type="ECO:0000313" key="2">
    <source>
        <dbReference type="EMBL" id="MVN85635.1"/>
    </source>
</evidence>
<organism evidence="2 3">
    <name type="scientific">Deinococcus arboris</name>
    <dbReference type="NCBI Taxonomy" id="2682977"/>
    <lineage>
        <taxon>Bacteria</taxon>
        <taxon>Thermotogati</taxon>
        <taxon>Deinococcota</taxon>
        <taxon>Deinococci</taxon>
        <taxon>Deinococcales</taxon>
        <taxon>Deinococcaceae</taxon>
        <taxon>Deinococcus</taxon>
    </lineage>
</organism>
<dbReference type="Gene3D" id="1.25.40.10">
    <property type="entry name" value="Tetratricopeptide repeat domain"/>
    <property type="match status" value="3"/>
</dbReference>
<dbReference type="SUPFAM" id="SSF48452">
    <property type="entry name" value="TPR-like"/>
    <property type="match status" value="2"/>
</dbReference>
<dbReference type="SMART" id="SM01043">
    <property type="entry name" value="BTAD"/>
    <property type="match status" value="1"/>
</dbReference>
<reference evidence="2 3" key="1">
    <citation type="submission" date="2019-12" db="EMBL/GenBank/DDBJ databases">
        <title>Deinococcus sp. HMF7620 Genome sequencing and assembly.</title>
        <authorList>
            <person name="Kang H."/>
            <person name="Kim H."/>
            <person name="Joh K."/>
        </authorList>
    </citation>
    <scope>NUCLEOTIDE SEQUENCE [LARGE SCALE GENOMIC DNA]</scope>
    <source>
        <strain evidence="2 3">HMF7620</strain>
    </source>
</reference>
<protein>
    <recommendedName>
        <fullName evidence="1">Bacterial transcriptional activator domain-containing protein</fullName>
    </recommendedName>
</protein>
<dbReference type="Pfam" id="PF03704">
    <property type="entry name" value="BTAD"/>
    <property type="match status" value="1"/>
</dbReference>
<dbReference type="PANTHER" id="PTHR35807">
    <property type="entry name" value="TRANSCRIPTIONAL REGULATOR REDD-RELATED"/>
    <property type="match status" value="1"/>
</dbReference>
<dbReference type="AlphaFoldDB" id="A0A7C9HXT6"/>
<dbReference type="EMBL" id="WQLB01000002">
    <property type="protein sequence ID" value="MVN85635.1"/>
    <property type="molecule type" value="Genomic_DNA"/>
</dbReference>
<dbReference type="SUPFAM" id="SSF52540">
    <property type="entry name" value="P-loop containing nucleoside triphosphate hydrolases"/>
    <property type="match status" value="1"/>
</dbReference>
<name>A0A7C9HXT6_9DEIO</name>
<comment type="caution">
    <text evidence="2">The sequence shown here is derived from an EMBL/GenBank/DDBJ whole genome shotgun (WGS) entry which is preliminary data.</text>
</comment>
<gene>
    <name evidence="2" type="ORF">GO986_02535</name>
</gene>
<dbReference type="InterPro" id="IPR051677">
    <property type="entry name" value="AfsR-DnrI-RedD_regulator"/>
</dbReference>
<keyword evidence="3" id="KW-1185">Reference proteome</keyword>
<evidence type="ECO:0000313" key="3">
    <source>
        <dbReference type="Proteomes" id="UP000483286"/>
    </source>
</evidence>
<sequence length="939" mass="103625">MIPRPLRHELRRTHLLDRIERSEESLVLLIAPSGFGKTTLMAQSARQGGRRSAWLSLSPDDGDPAIFNTRFLHTLREAIPEAHLPDGPREFIDPRSCARALNALDDHVLLTLDHLHLAHVNTLRWLAEFVQDLHEGHRVLAAAPRRPDLPLPTAFMAERTLLISGDQLRFTPQETQAYFERRGAYVPDLVETRGLSGWPAGLALLAANAHGTLSPLDLVRDLLSRLPSKVRAAFPEAATLEEWSETRARDAQLSLPDGWIEAAQDVGLPMTPVAPGRFVPLQAVMDVLREELGRTPERAAQLYRRAAEQAEARGEPLLALQHYERGGHALPAQTLATRLCSEYLWRIDYPSVLSTLEQLRRWQPLPPPMNAALALALIRTDRVQEGESLAASLLEQELEPDALRALAHAAHRRGERQMQLHYAQLLTQHARTRSQRADAARLEVAALLRLGRPQEAAARADVLLDTSQALHPLEWAGTYFTLHTIYEELRDPVLSEQHLRSALDLYESMHSHQQIAVCLNDLAMLRAQAGALEEAQGLVGRALDLIGSSMPDLRVVYLETQGDVLLWNAEFGGAAQAYAQALGAARQRHLSPLITRIQLGHAHTLTQLGDFPAAQEALDDAAANLPPTDQPLRAALTFTRAVLAFAQGQLDEARTLWQEDTSDSDLRRAYLALLDGQSGSVPLPGYLRRAHSVTLRGPAPPIKPAPAFPAAEGFTLHLQTCGSVQATLNGAPLHLPFSRAADLLAYLALQAQASRADIIRDLWDGSNDTRAVNYAKLTIRKLRAALEDHLPFNPLPFEKNLYALAPALTVHSDATLILDAEHSADLDLLRRAVQAHAAPFMPALEGEWAEAFRERLQGAAQAAGLRLMARAELPEAVATARHLLHLDPLHEATYLALLDAYEQAGDTVGAQGTYREYARMLDRELAARPAAPLRERYAR</sequence>
<proteinExistence type="predicted"/>
<evidence type="ECO:0000259" key="1">
    <source>
        <dbReference type="SMART" id="SM01043"/>
    </source>
</evidence>
<accession>A0A7C9HXT6</accession>
<dbReference type="RefSeq" id="WP_157457633.1">
    <property type="nucleotide sequence ID" value="NZ_WQLB01000002.1"/>
</dbReference>
<dbReference type="Proteomes" id="UP000483286">
    <property type="component" value="Unassembled WGS sequence"/>
</dbReference>
<feature type="domain" description="Bacterial transcriptional activator" evidence="1">
    <location>
        <begin position="812"/>
        <end position="939"/>
    </location>
</feature>